<protein>
    <submittedName>
        <fullName evidence="2">Uncharacterized protein</fullName>
    </submittedName>
</protein>
<evidence type="ECO:0000256" key="1">
    <source>
        <dbReference type="SAM" id="MobiDB-lite"/>
    </source>
</evidence>
<name>A0AAV4HWY3_9GAST</name>
<keyword evidence="3" id="KW-1185">Reference proteome</keyword>
<evidence type="ECO:0000313" key="3">
    <source>
        <dbReference type="Proteomes" id="UP000762676"/>
    </source>
</evidence>
<reference evidence="2 3" key="1">
    <citation type="journal article" date="2021" name="Elife">
        <title>Chloroplast acquisition without the gene transfer in kleptoplastic sea slugs, Plakobranchus ocellatus.</title>
        <authorList>
            <person name="Maeda T."/>
            <person name="Takahashi S."/>
            <person name="Yoshida T."/>
            <person name="Shimamura S."/>
            <person name="Takaki Y."/>
            <person name="Nagai Y."/>
            <person name="Toyoda A."/>
            <person name="Suzuki Y."/>
            <person name="Arimoto A."/>
            <person name="Ishii H."/>
            <person name="Satoh N."/>
            <person name="Nishiyama T."/>
            <person name="Hasebe M."/>
            <person name="Maruyama T."/>
            <person name="Minagawa J."/>
            <person name="Obokata J."/>
            <person name="Shigenobu S."/>
        </authorList>
    </citation>
    <scope>NUCLEOTIDE SEQUENCE [LARGE SCALE GENOMIC DNA]</scope>
</reference>
<organism evidence="2 3">
    <name type="scientific">Elysia marginata</name>
    <dbReference type="NCBI Taxonomy" id="1093978"/>
    <lineage>
        <taxon>Eukaryota</taxon>
        <taxon>Metazoa</taxon>
        <taxon>Spiralia</taxon>
        <taxon>Lophotrochozoa</taxon>
        <taxon>Mollusca</taxon>
        <taxon>Gastropoda</taxon>
        <taxon>Heterobranchia</taxon>
        <taxon>Euthyneura</taxon>
        <taxon>Panpulmonata</taxon>
        <taxon>Sacoglossa</taxon>
        <taxon>Placobranchoidea</taxon>
        <taxon>Plakobranchidae</taxon>
        <taxon>Elysia</taxon>
    </lineage>
</organism>
<proteinExistence type="predicted"/>
<evidence type="ECO:0000313" key="2">
    <source>
        <dbReference type="EMBL" id="GFS01966.1"/>
    </source>
</evidence>
<comment type="caution">
    <text evidence="2">The sequence shown here is derived from an EMBL/GenBank/DDBJ whole genome shotgun (WGS) entry which is preliminary data.</text>
</comment>
<dbReference type="Proteomes" id="UP000762676">
    <property type="component" value="Unassembled WGS sequence"/>
</dbReference>
<sequence>MDYLGAPNTAPQRSNGSYAEEIKRRPTLISTSSIPRPIGVTKTERRRSPHNDLSEALVKKPYSQTTVCNDRSGDSPQKKRTSEPRYKEKDTRASR</sequence>
<gene>
    <name evidence="2" type="ORF">ElyMa_002851600</name>
</gene>
<feature type="compositionally biased region" description="Basic and acidic residues" evidence="1">
    <location>
        <begin position="71"/>
        <end position="95"/>
    </location>
</feature>
<dbReference type="EMBL" id="BMAT01005900">
    <property type="protein sequence ID" value="GFS01966.1"/>
    <property type="molecule type" value="Genomic_DNA"/>
</dbReference>
<feature type="region of interest" description="Disordered" evidence="1">
    <location>
        <begin position="1"/>
        <end position="95"/>
    </location>
</feature>
<dbReference type="AlphaFoldDB" id="A0AAV4HWY3"/>
<accession>A0AAV4HWY3</accession>